<accession>A0A5B7EL35</accession>
<dbReference type="EMBL" id="VSRR010002927">
    <property type="protein sequence ID" value="MPC33859.1"/>
    <property type="molecule type" value="Genomic_DNA"/>
</dbReference>
<dbReference type="Proteomes" id="UP000324222">
    <property type="component" value="Unassembled WGS sequence"/>
</dbReference>
<comment type="caution">
    <text evidence="2">The sequence shown here is derived from an EMBL/GenBank/DDBJ whole genome shotgun (WGS) entry which is preliminary data.</text>
</comment>
<dbReference type="AlphaFoldDB" id="A0A5B7EL35"/>
<proteinExistence type="predicted"/>
<evidence type="ECO:0000313" key="3">
    <source>
        <dbReference type="Proteomes" id="UP000324222"/>
    </source>
</evidence>
<evidence type="ECO:0000256" key="1">
    <source>
        <dbReference type="SAM" id="MobiDB-lite"/>
    </source>
</evidence>
<reference evidence="2 3" key="1">
    <citation type="submission" date="2019-05" db="EMBL/GenBank/DDBJ databases">
        <title>Another draft genome of Portunus trituberculatus and its Hox gene families provides insights of decapod evolution.</title>
        <authorList>
            <person name="Jeong J.-H."/>
            <person name="Song I."/>
            <person name="Kim S."/>
            <person name="Choi T."/>
            <person name="Kim D."/>
            <person name="Ryu S."/>
            <person name="Kim W."/>
        </authorList>
    </citation>
    <scope>NUCLEOTIDE SEQUENCE [LARGE SCALE GENOMIC DNA]</scope>
    <source>
        <tissue evidence="2">Muscle</tissue>
    </source>
</reference>
<keyword evidence="3" id="KW-1185">Reference proteome</keyword>
<feature type="region of interest" description="Disordered" evidence="1">
    <location>
        <begin position="1"/>
        <end position="23"/>
    </location>
</feature>
<name>A0A5B7EL35_PORTR</name>
<evidence type="ECO:0000313" key="2">
    <source>
        <dbReference type="EMBL" id="MPC33859.1"/>
    </source>
</evidence>
<gene>
    <name evidence="2" type="ORF">E2C01_027226</name>
</gene>
<sequence length="277" mass="30818">MKESRVTTKTHQQAKDTHQTAIHTPSHHRQLSHLRSAILLFSPCYILRAGGGCTQALLAPIWIIARKESIARSVAALLTLKERANGPHRHSNFARNRLIAFLETYEYSSENIRQKWYFLQAHSSNNVEQNVETMNTREHPRMLHLAAAHTPDAGGTRAIKAAAKASLHPRRGVPSPTTHFPSSSREHTVKSGGRVGSRYPREHFYGSSATLLGHLPADPLQGSCFQQALLQAEKRTACTPPVPDSKATEVKGQRRTSWYLAQPSLPTIATTRILPRL</sequence>
<protein>
    <submittedName>
        <fullName evidence="2">Uncharacterized protein</fullName>
    </submittedName>
</protein>
<organism evidence="2 3">
    <name type="scientific">Portunus trituberculatus</name>
    <name type="common">Swimming crab</name>
    <name type="synonym">Neptunus trituberculatus</name>
    <dbReference type="NCBI Taxonomy" id="210409"/>
    <lineage>
        <taxon>Eukaryota</taxon>
        <taxon>Metazoa</taxon>
        <taxon>Ecdysozoa</taxon>
        <taxon>Arthropoda</taxon>
        <taxon>Crustacea</taxon>
        <taxon>Multicrustacea</taxon>
        <taxon>Malacostraca</taxon>
        <taxon>Eumalacostraca</taxon>
        <taxon>Eucarida</taxon>
        <taxon>Decapoda</taxon>
        <taxon>Pleocyemata</taxon>
        <taxon>Brachyura</taxon>
        <taxon>Eubrachyura</taxon>
        <taxon>Portunoidea</taxon>
        <taxon>Portunidae</taxon>
        <taxon>Portuninae</taxon>
        <taxon>Portunus</taxon>
    </lineage>
</organism>
<feature type="region of interest" description="Disordered" evidence="1">
    <location>
        <begin position="167"/>
        <end position="198"/>
    </location>
</feature>